<keyword evidence="3" id="KW-1185">Reference proteome</keyword>
<dbReference type="InterPro" id="IPR002500">
    <property type="entry name" value="PAPS_reduct_dom"/>
</dbReference>
<dbReference type="Proteomes" id="UP000000739">
    <property type="component" value="Chromosome"/>
</dbReference>
<evidence type="ECO:0000259" key="1">
    <source>
        <dbReference type="Pfam" id="PF01507"/>
    </source>
</evidence>
<dbReference type="InterPro" id="IPR050128">
    <property type="entry name" value="Sulfate_adenylyltrnsfr_sub2"/>
</dbReference>
<feature type="domain" description="Phosphoadenosine phosphosulphate reductase" evidence="1">
    <location>
        <begin position="46"/>
        <end position="229"/>
    </location>
</feature>
<dbReference type="AlphaFoldDB" id="B8FD44"/>
<evidence type="ECO:0000313" key="3">
    <source>
        <dbReference type="Proteomes" id="UP000000739"/>
    </source>
</evidence>
<dbReference type="PANTHER" id="PTHR43196">
    <property type="entry name" value="SULFATE ADENYLYLTRANSFERASE SUBUNIT 2"/>
    <property type="match status" value="1"/>
</dbReference>
<accession>B8FD44</accession>
<reference evidence="2 3" key="1">
    <citation type="journal article" date="2012" name="Environ. Microbiol.">
        <title>The genome sequence of Desulfatibacillum alkenivorans AK-01: a blueprint for anaerobic alkane oxidation.</title>
        <authorList>
            <person name="Callaghan A.V."/>
            <person name="Morris B.E."/>
            <person name="Pereira I.A."/>
            <person name="McInerney M.J."/>
            <person name="Austin R.N."/>
            <person name="Groves J.T."/>
            <person name="Kukor J.J."/>
            <person name="Suflita J.M."/>
            <person name="Young L.Y."/>
            <person name="Zylstra G.J."/>
            <person name="Wawrik B."/>
        </authorList>
    </citation>
    <scope>NUCLEOTIDE SEQUENCE [LARGE SCALE GENOMIC DNA]</scope>
    <source>
        <strain evidence="2 3">AK-01</strain>
    </source>
</reference>
<dbReference type="PANTHER" id="PTHR43196:SF2">
    <property type="entry name" value="PHOSPHOADENOSINE PHOSPHOSULFATE REDUCTASE"/>
    <property type="match status" value="1"/>
</dbReference>
<dbReference type="HOGENOM" id="CLU_027799_2_1_7"/>
<name>B8FD44_DESAL</name>
<gene>
    <name evidence="2" type="ordered locus">Dalk_4798</name>
</gene>
<dbReference type="InterPro" id="IPR017598">
    <property type="entry name" value="SulphurTrfase_DndC"/>
</dbReference>
<protein>
    <submittedName>
        <fullName evidence="2">Sulfurtransferase DndC</fullName>
    </submittedName>
</protein>
<dbReference type="Gene3D" id="3.40.50.620">
    <property type="entry name" value="HUPs"/>
    <property type="match status" value="1"/>
</dbReference>
<dbReference type="eggNOG" id="COG0175">
    <property type="taxonomic scope" value="Bacteria"/>
</dbReference>
<dbReference type="Pfam" id="PF01507">
    <property type="entry name" value="PAPS_reduct"/>
    <property type="match status" value="1"/>
</dbReference>
<dbReference type="REBASE" id="302551">
    <property type="entry name" value="M.DalAKDndCP"/>
</dbReference>
<dbReference type="KEGG" id="dal:Dalk_4798"/>
<sequence>MKNDKEVVLGESFDDSAFEELGFNSIIGQINEEIQSIYLADEIPWVIGYSGGKDSTAILQLVWHAIGLLPPQKRIKPIHVISTDTLVENPIVAQWVDSSLSKMRIAAKNQNLPIRPNKLRPRVEDTFWVHLIGRGYPSPRPWFRWCTDRLKIWPSNNFINSLVKNYGEAILVLGSRKAESSRRAHVMKTLEKKRIREKLSPNTHLPNSYVYTPIENWSNDDVWLYLDNIENPWLGTNKELFDLYKGATEQGECPFVTNSTSPSCGNSRFGCWVCTLVAEDKSMTAMIQNDEDKEWLMPLLKIRNEIAVKEDRHLRDYRRMNGAVQIFKGRTIAGPYKQSFREDLLRRLLEAQLWVRENGPESVSDIELVSLEELREIRRIWLTDKHEIEDSLPRIYESVMNLPFKEGRSTNNSIFRDKEINLLRDLCNGDELHFSLIRELLDIEQGYRSTVRRAGLYEKIEKAFSKHIYRDEEDATDRALRQREAIKLAEEGHYENKSKEDYDFNKDR</sequence>
<dbReference type="NCBIfam" id="TIGR03183">
    <property type="entry name" value="DNA_S_dndC"/>
    <property type="match status" value="1"/>
</dbReference>
<dbReference type="NCBIfam" id="NF005316">
    <property type="entry name" value="PRK06850.1"/>
    <property type="match status" value="1"/>
</dbReference>
<dbReference type="EMBL" id="CP001322">
    <property type="protein sequence ID" value="ACL06475.1"/>
    <property type="molecule type" value="Genomic_DNA"/>
</dbReference>
<dbReference type="SUPFAM" id="SSF52402">
    <property type="entry name" value="Adenine nucleotide alpha hydrolases-like"/>
    <property type="match status" value="1"/>
</dbReference>
<organism evidence="2 3">
    <name type="scientific">Desulfatibacillum aliphaticivorans</name>
    <dbReference type="NCBI Taxonomy" id="218208"/>
    <lineage>
        <taxon>Bacteria</taxon>
        <taxon>Pseudomonadati</taxon>
        <taxon>Thermodesulfobacteriota</taxon>
        <taxon>Desulfobacteria</taxon>
        <taxon>Desulfobacterales</taxon>
        <taxon>Desulfatibacillaceae</taxon>
        <taxon>Desulfatibacillum</taxon>
    </lineage>
</organism>
<proteinExistence type="predicted"/>
<dbReference type="RefSeq" id="WP_015949514.1">
    <property type="nucleotide sequence ID" value="NC_011768.1"/>
</dbReference>
<dbReference type="GO" id="GO:0003824">
    <property type="term" value="F:catalytic activity"/>
    <property type="evidence" value="ECO:0007669"/>
    <property type="project" value="InterPro"/>
</dbReference>
<evidence type="ECO:0000313" key="2">
    <source>
        <dbReference type="EMBL" id="ACL06475.1"/>
    </source>
</evidence>
<dbReference type="InterPro" id="IPR014729">
    <property type="entry name" value="Rossmann-like_a/b/a_fold"/>
</dbReference>